<dbReference type="InterPro" id="IPR051542">
    <property type="entry name" value="Hydrogenase_cytochrome"/>
</dbReference>
<dbReference type="PANTHER" id="PTHR30485">
    <property type="entry name" value="NI/FE-HYDROGENASE 1 B-TYPE CYTOCHROME SUBUNIT"/>
    <property type="match status" value="1"/>
</dbReference>
<keyword evidence="2" id="KW-1003">Cell membrane</keyword>
<dbReference type="Proteomes" id="UP000066624">
    <property type="component" value="Chromosome"/>
</dbReference>
<dbReference type="Pfam" id="PF01292">
    <property type="entry name" value="Ni_hydr_CYTB"/>
    <property type="match status" value="1"/>
</dbReference>
<evidence type="ECO:0000256" key="1">
    <source>
        <dbReference type="ARBA" id="ARBA00004651"/>
    </source>
</evidence>
<evidence type="ECO:0000256" key="2">
    <source>
        <dbReference type="ARBA" id="ARBA00022475"/>
    </source>
</evidence>
<dbReference type="Gene3D" id="1.20.950.20">
    <property type="entry name" value="Transmembrane di-heme cytochromes, Chain C"/>
    <property type="match status" value="1"/>
</dbReference>
<sequence length="236" mass="26383">MARDGKGRLVWDWPLRLWHWLFALCILGAWISGEWGGFDWRQWHLWFGQAAVGLLIFRLAWGLCGPRHARFASFLPGPRRLLAYLKTLPQRNAPASAGHNPLGALAVLALLVILAVQVGTGLFISDDILYEGPWFVAVSEATADFASRIHHQLAWPIGALIALHLIAIGFYRIYKRQDLTRAMITGRKPADQVPESASIPGSRTLLALVLIVLIALFSWWLLALAPPEPPPTMDFW</sequence>
<dbReference type="GO" id="GO:0020037">
    <property type="term" value="F:heme binding"/>
    <property type="evidence" value="ECO:0007669"/>
    <property type="project" value="TreeGrafter"/>
</dbReference>
<dbReference type="SUPFAM" id="SSF81342">
    <property type="entry name" value="Transmembrane di-heme cytochromes"/>
    <property type="match status" value="1"/>
</dbReference>
<evidence type="ECO:0000256" key="4">
    <source>
        <dbReference type="ARBA" id="ARBA00022989"/>
    </source>
</evidence>
<dbReference type="AlphaFoldDB" id="A0A0K0XSZ7"/>
<dbReference type="KEGG" id="wma:WM2015_457"/>
<dbReference type="RefSeq" id="WP_049724517.1">
    <property type="nucleotide sequence ID" value="NZ_CP012154.1"/>
</dbReference>
<organism evidence="6 7">
    <name type="scientific">Wenzhouxiangella marina</name>
    <dbReference type="NCBI Taxonomy" id="1579979"/>
    <lineage>
        <taxon>Bacteria</taxon>
        <taxon>Pseudomonadati</taxon>
        <taxon>Pseudomonadota</taxon>
        <taxon>Gammaproteobacteria</taxon>
        <taxon>Chromatiales</taxon>
        <taxon>Wenzhouxiangellaceae</taxon>
        <taxon>Wenzhouxiangella</taxon>
    </lineage>
</organism>
<accession>A0A0K0XSZ7</accession>
<gene>
    <name evidence="6" type="ORF">WM2015_457</name>
</gene>
<dbReference type="GO" id="GO:0005886">
    <property type="term" value="C:plasma membrane"/>
    <property type="evidence" value="ECO:0007669"/>
    <property type="project" value="UniProtKB-SubCell"/>
</dbReference>
<dbReference type="GO" id="GO:0009055">
    <property type="term" value="F:electron transfer activity"/>
    <property type="evidence" value="ECO:0007669"/>
    <property type="project" value="InterPro"/>
</dbReference>
<evidence type="ECO:0000256" key="5">
    <source>
        <dbReference type="ARBA" id="ARBA00023136"/>
    </source>
</evidence>
<dbReference type="STRING" id="1579979.WM2015_457"/>
<reference evidence="6 7" key="1">
    <citation type="submission" date="2015-07" db="EMBL/GenBank/DDBJ databases">
        <authorList>
            <person name="Noorani M."/>
        </authorList>
    </citation>
    <scope>NUCLEOTIDE SEQUENCE [LARGE SCALE GENOMIC DNA]</scope>
    <source>
        <strain evidence="6 7">KCTC 42284</strain>
    </source>
</reference>
<keyword evidence="4" id="KW-1133">Transmembrane helix</keyword>
<keyword evidence="7" id="KW-1185">Reference proteome</keyword>
<name>A0A0K0XSZ7_9GAMM</name>
<evidence type="ECO:0000313" key="6">
    <source>
        <dbReference type="EMBL" id="AKS40839.1"/>
    </source>
</evidence>
<comment type="subcellular location">
    <subcellularLocation>
        <location evidence="1">Cell membrane</location>
        <topology evidence="1">Multi-pass membrane protein</topology>
    </subcellularLocation>
</comment>
<proteinExistence type="predicted"/>
<dbReference type="InterPro" id="IPR011577">
    <property type="entry name" value="Cyt_b561_bac/Ni-Hgenase"/>
</dbReference>
<evidence type="ECO:0000313" key="7">
    <source>
        <dbReference type="Proteomes" id="UP000066624"/>
    </source>
</evidence>
<dbReference type="PANTHER" id="PTHR30485:SF2">
    <property type="entry name" value="BLL0597 PROTEIN"/>
    <property type="match status" value="1"/>
</dbReference>
<dbReference type="GO" id="GO:0022904">
    <property type="term" value="P:respiratory electron transport chain"/>
    <property type="evidence" value="ECO:0007669"/>
    <property type="project" value="InterPro"/>
</dbReference>
<protein>
    <submittedName>
        <fullName evidence="6">Prokaryotic cytochrome b561</fullName>
    </submittedName>
</protein>
<evidence type="ECO:0000256" key="3">
    <source>
        <dbReference type="ARBA" id="ARBA00022692"/>
    </source>
</evidence>
<keyword evidence="3" id="KW-0812">Transmembrane</keyword>
<keyword evidence="5" id="KW-0472">Membrane</keyword>
<dbReference type="InterPro" id="IPR016174">
    <property type="entry name" value="Di-haem_cyt_TM"/>
</dbReference>
<dbReference type="EMBL" id="CP012154">
    <property type="protein sequence ID" value="AKS40839.1"/>
    <property type="molecule type" value="Genomic_DNA"/>
</dbReference>
<dbReference type="OrthoDB" id="196472at2"/>